<comment type="caution">
    <text evidence="1">The sequence shown here is derived from an EMBL/GenBank/DDBJ whole genome shotgun (WGS) entry which is preliminary data.</text>
</comment>
<organism evidence="1 2">
    <name type="scientific">Choanephora cucurbitarum</name>
    <dbReference type="NCBI Taxonomy" id="101091"/>
    <lineage>
        <taxon>Eukaryota</taxon>
        <taxon>Fungi</taxon>
        <taxon>Fungi incertae sedis</taxon>
        <taxon>Mucoromycota</taxon>
        <taxon>Mucoromycotina</taxon>
        <taxon>Mucoromycetes</taxon>
        <taxon>Mucorales</taxon>
        <taxon>Mucorineae</taxon>
        <taxon>Choanephoraceae</taxon>
        <taxon>Choanephoroideae</taxon>
        <taxon>Choanephora</taxon>
    </lineage>
</organism>
<reference evidence="1 2" key="1">
    <citation type="submission" date="2016-03" db="EMBL/GenBank/DDBJ databases">
        <title>Choanephora cucurbitarum.</title>
        <authorList>
            <person name="Min B."/>
            <person name="Park H."/>
            <person name="Park J.-H."/>
            <person name="Shin H.-D."/>
            <person name="Choi I.-G."/>
        </authorList>
    </citation>
    <scope>NUCLEOTIDE SEQUENCE [LARGE SCALE GENOMIC DNA]</scope>
    <source>
        <strain evidence="1 2">KUS-F28377</strain>
    </source>
</reference>
<sequence length="168" mass="19387">MQAFSRNFDHKHLSVCILLAYLLSSQFRTPPRRFSNKGKEGSKDVQCTEIASTVNLRRQKPQPLLLLPDIFTFQNGIVPVNFCLSKDYIAKFFPQDSKPVTVIHPVEDRLYSISLHILKLSGSYSNLPRFDIKRSLYTSNHPIGTQYYRLVESMFKLNGFSNRAICRI</sequence>
<gene>
    <name evidence="1" type="ORF">A0J61_06802</name>
</gene>
<evidence type="ECO:0000313" key="2">
    <source>
        <dbReference type="Proteomes" id="UP000093000"/>
    </source>
</evidence>
<accession>A0A1C7N7N0</accession>
<protein>
    <submittedName>
        <fullName evidence="1">Uncharacterized protein</fullName>
    </submittedName>
</protein>
<dbReference type="EMBL" id="LUGH01000428">
    <property type="protein sequence ID" value="OBZ85143.1"/>
    <property type="molecule type" value="Genomic_DNA"/>
</dbReference>
<keyword evidence="2" id="KW-1185">Reference proteome</keyword>
<dbReference type="InParanoid" id="A0A1C7N7N0"/>
<dbReference type="Proteomes" id="UP000093000">
    <property type="component" value="Unassembled WGS sequence"/>
</dbReference>
<proteinExistence type="predicted"/>
<name>A0A1C7N7N0_9FUNG</name>
<dbReference type="AlphaFoldDB" id="A0A1C7N7N0"/>
<evidence type="ECO:0000313" key="1">
    <source>
        <dbReference type="EMBL" id="OBZ85143.1"/>
    </source>
</evidence>